<dbReference type="GO" id="GO:0005524">
    <property type="term" value="F:ATP binding"/>
    <property type="evidence" value="ECO:0007669"/>
    <property type="project" value="UniProtKB-KW"/>
</dbReference>
<dbReference type="Pfam" id="PF13193">
    <property type="entry name" value="AMP-binding_C"/>
    <property type="match status" value="1"/>
</dbReference>
<reference evidence="9 10" key="1">
    <citation type="submission" date="2020-06" db="EMBL/GenBank/DDBJ databases">
        <title>Genomic analysis of Salicibibacter sp. NKC5-3.</title>
        <authorList>
            <person name="Oh Y.J."/>
        </authorList>
    </citation>
    <scope>NUCLEOTIDE SEQUENCE [LARGE SCALE GENOMIC DNA]</scope>
    <source>
        <strain evidence="9 10">NKC5-3</strain>
    </source>
</reference>
<evidence type="ECO:0000256" key="5">
    <source>
        <dbReference type="ARBA" id="ARBA00022840"/>
    </source>
</evidence>
<dbReference type="NCBIfam" id="NF003313">
    <property type="entry name" value="PRK04319.1"/>
    <property type="match status" value="1"/>
</dbReference>
<gene>
    <name evidence="9" type="primary">acsA</name>
    <name evidence="9" type="ORF">HUG15_19600</name>
</gene>
<accession>A0A7T7CD30</accession>
<dbReference type="InterPro" id="IPR042099">
    <property type="entry name" value="ANL_N_sf"/>
</dbReference>
<dbReference type="Gene3D" id="3.30.300.30">
    <property type="match status" value="1"/>
</dbReference>
<evidence type="ECO:0000313" key="10">
    <source>
        <dbReference type="Proteomes" id="UP000595823"/>
    </source>
</evidence>
<evidence type="ECO:0000256" key="1">
    <source>
        <dbReference type="ARBA" id="ARBA00006432"/>
    </source>
</evidence>
<dbReference type="InterPro" id="IPR000873">
    <property type="entry name" value="AMP-dep_synth/lig_dom"/>
</dbReference>
<dbReference type="PANTHER" id="PTHR24095:SF14">
    <property type="entry name" value="ACETYL-COENZYME A SYNTHETASE 1"/>
    <property type="match status" value="1"/>
</dbReference>
<evidence type="ECO:0000256" key="4">
    <source>
        <dbReference type="ARBA" id="ARBA00022741"/>
    </source>
</evidence>
<dbReference type="GO" id="GO:0005829">
    <property type="term" value="C:cytosol"/>
    <property type="evidence" value="ECO:0007669"/>
    <property type="project" value="TreeGrafter"/>
</dbReference>
<evidence type="ECO:0000259" key="8">
    <source>
        <dbReference type="Pfam" id="PF13193"/>
    </source>
</evidence>
<dbReference type="InterPro" id="IPR020845">
    <property type="entry name" value="AMP-binding_CS"/>
</dbReference>
<proteinExistence type="inferred from homology"/>
<evidence type="ECO:0000256" key="2">
    <source>
        <dbReference type="ARBA" id="ARBA00013275"/>
    </source>
</evidence>
<dbReference type="AlphaFoldDB" id="A0A7T7CD30"/>
<dbReference type="GO" id="GO:0006085">
    <property type="term" value="P:acetyl-CoA biosynthetic process"/>
    <property type="evidence" value="ECO:0007669"/>
    <property type="project" value="TreeGrafter"/>
</dbReference>
<dbReference type="RefSeq" id="WP_200125002.1">
    <property type="nucleotide sequence ID" value="NZ_CP054705.1"/>
</dbReference>
<keyword evidence="3 9" id="KW-0436">Ligase</keyword>
<dbReference type="PANTHER" id="PTHR24095">
    <property type="entry name" value="ACETYL-COENZYME A SYNTHETASE"/>
    <property type="match status" value="1"/>
</dbReference>
<dbReference type="InterPro" id="IPR025110">
    <property type="entry name" value="AMP-bd_C"/>
</dbReference>
<comment type="similarity">
    <text evidence="1">Belongs to the ATP-dependent AMP-binding enzyme family.</text>
</comment>
<feature type="domain" description="AMP-dependent synthetase/ligase" evidence="7">
    <location>
        <begin position="58"/>
        <end position="420"/>
    </location>
</feature>
<dbReference type="Proteomes" id="UP000595823">
    <property type="component" value="Chromosome"/>
</dbReference>
<feature type="domain" description="AMP-binding enzyme C-terminal" evidence="8">
    <location>
        <begin position="471"/>
        <end position="549"/>
    </location>
</feature>
<dbReference type="EC" id="6.2.1.1" evidence="2"/>
<protein>
    <recommendedName>
        <fullName evidence="2">acetate--CoA ligase</fullName>
        <ecNumber evidence="2">6.2.1.1</ecNumber>
    </recommendedName>
</protein>
<keyword evidence="4" id="KW-0547">Nucleotide-binding</keyword>
<dbReference type="KEGG" id="scia:HUG15_19600"/>
<dbReference type="GO" id="GO:0003987">
    <property type="term" value="F:acetate-CoA ligase activity"/>
    <property type="evidence" value="ECO:0007669"/>
    <property type="project" value="UniProtKB-EC"/>
</dbReference>
<dbReference type="Pfam" id="PF00501">
    <property type="entry name" value="AMP-binding"/>
    <property type="match status" value="1"/>
</dbReference>
<evidence type="ECO:0000256" key="6">
    <source>
        <dbReference type="ARBA" id="ARBA00022990"/>
    </source>
</evidence>
<organism evidence="9 10">
    <name type="scientific">Salicibibacter cibarius</name>
    <dbReference type="NCBI Taxonomy" id="2743000"/>
    <lineage>
        <taxon>Bacteria</taxon>
        <taxon>Bacillati</taxon>
        <taxon>Bacillota</taxon>
        <taxon>Bacilli</taxon>
        <taxon>Bacillales</taxon>
        <taxon>Bacillaceae</taxon>
        <taxon>Salicibibacter</taxon>
    </lineage>
</organism>
<keyword evidence="5" id="KW-0067">ATP-binding</keyword>
<dbReference type="InterPro" id="IPR045851">
    <property type="entry name" value="AMP-bd_C_sf"/>
</dbReference>
<evidence type="ECO:0000259" key="7">
    <source>
        <dbReference type="Pfam" id="PF00501"/>
    </source>
</evidence>
<sequence length="573" mass="64305">MELKALSPQGEDYNLKNYEEAAQHFDWSKVKEAFTFHKTGNVNMAYEAIDRFAEDDVKKDQVALYYSDDTRDETYTFADMKKMSNKAANVLKDEGIEKGDRVFIFMPRSPELYFAALGAIKLGAIIGPLFEAFMEGAVKDRLQNSEAKAIVTTPDLVGRVPVSDLPALEKVFIQGDQVTEEGATIDLKARMEQASETHAITWVDLEDGLILHYTSGSTGQPKGVLHVHAAMLQQYQTGKWVLDLKDDDVYWCTADPGWVTGTSYGIFAPWLNGVTNVVRGGRFSPETWYSTLEKYKVTVWYSAPTAFRMLASAGDEVVKNYDLSNLRHVLSVGEPLNPEVVRWGHDVYGLRIHDSWWMTETGAIMVSNFPTLTVKPGSMGKPIPGVQAAILDDQGNELPPNRMGNLALREGWPSMMRTIWNNEEKYKGYFEFPGWYVSGDSAYKDEDGYYWFQGRIDDVILTAGERVGPFEVESKLVEHPAVGEAGVIGKPDPVRGEIIKAFVALREGYEETDELKEEIRSFVKTGLAAHAAPREMDIQDKLPKTRSGKIMRRVLKAWELNLPTGDLSTMDEN</sequence>
<evidence type="ECO:0000256" key="3">
    <source>
        <dbReference type="ARBA" id="ARBA00022598"/>
    </source>
</evidence>
<name>A0A7T7CD30_9BACI</name>
<dbReference type="PROSITE" id="PS00455">
    <property type="entry name" value="AMP_BINDING"/>
    <property type="match status" value="1"/>
</dbReference>
<dbReference type="SUPFAM" id="SSF56801">
    <property type="entry name" value="Acetyl-CoA synthetase-like"/>
    <property type="match status" value="1"/>
</dbReference>
<evidence type="ECO:0000313" key="9">
    <source>
        <dbReference type="EMBL" id="QQK77568.1"/>
    </source>
</evidence>
<keyword evidence="10" id="KW-1185">Reference proteome</keyword>
<dbReference type="FunFam" id="3.30.300.30:FF:000005">
    <property type="entry name" value="Acyl-coenzyme A synthetase ACSM5, mitochondrial"/>
    <property type="match status" value="1"/>
</dbReference>
<dbReference type="EMBL" id="CP054705">
    <property type="protein sequence ID" value="QQK77568.1"/>
    <property type="molecule type" value="Genomic_DNA"/>
</dbReference>
<keyword evidence="6" id="KW-0007">Acetylation</keyword>
<dbReference type="Gene3D" id="3.40.50.12780">
    <property type="entry name" value="N-terminal domain of ligase-like"/>
    <property type="match status" value="1"/>
</dbReference>